<dbReference type="EMBL" id="RKHL01000001">
    <property type="protein sequence ID" value="ROR81076.1"/>
    <property type="molecule type" value="Genomic_DNA"/>
</dbReference>
<dbReference type="PANTHER" id="PTHR38479">
    <property type="entry name" value="LMO0824 PROTEIN"/>
    <property type="match status" value="1"/>
</dbReference>
<dbReference type="GO" id="GO:0003677">
    <property type="term" value="F:DNA binding"/>
    <property type="evidence" value="ECO:0007669"/>
    <property type="project" value="UniProtKB-KW"/>
</dbReference>
<dbReference type="Proteomes" id="UP000266915">
    <property type="component" value="Unassembled WGS sequence"/>
</dbReference>
<gene>
    <name evidence="1" type="ORF">EDD42_1124</name>
</gene>
<organism evidence="1 2">
    <name type="scientific">Plantibacter flavus</name>
    <dbReference type="NCBI Taxonomy" id="150123"/>
    <lineage>
        <taxon>Bacteria</taxon>
        <taxon>Bacillati</taxon>
        <taxon>Actinomycetota</taxon>
        <taxon>Actinomycetes</taxon>
        <taxon>Micrococcales</taxon>
        <taxon>Microbacteriaceae</taxon>
        <taxon>Plantibacter</taxon>
    </lineage>
</organism>
<accession>A0A3N2C0P6</accession>
<sequence length="370" mass="39827">MTTGRDDQQVLHARLAAQLLAGADHHSPSGVVSRLLAVQAQDLASSLWAVGVRSTGTTMDEVLAALEDGSIVRSWPMRGTLHLVAAEDLGWLLGLGVPRVRSTIAARHRQLELDAETFSRSRALTEGLLSGHRRVTREELLTAHTDAGIPIDGQRGSHLIMELAMSGVVCWGPPAGRQQALVLTEEWIRAPRVLEADEALGEFVVRYLTGHGPSTIADLTWWSKLTVAQAKRGVEVAAGRLFSESRDGATRWSTAEGIEPPSAPRPPRVLALPGFDELLLGYRDRELTLPAAFADRIVPGANGIFLPMIAVDGRVVGTWRRRTSATGVIVTPTPFQPLSQRVQAGFRRAAGEYGRFLGLSASVDEGTSAV</sequence>
<name>A0A3N2C0P6_9MICO</name>
<dbReference type="AlphaFoldDB" id="A0A3N2C0P6"/>
<proteinExistence type="predicted"/>
<protein>
    <submittedName>
        <fullName evidence="1">Winged helix DNA-binding protein</fullName>
    </submittedName>
</protein>
<keyword evidence="2" id="KW-1185">Reference proteome</keyword>
<evidence type="ECO:0000313" key="1">
    <source>
        <dbReference type="EMBL" id="ROR81076.1"/>
    </source>
</evidence>
<dbReference type="PANTHER" id="PTHR38479:SF2">
    <property type="entry name" value="WINGED HELIX DNA-BINDING DOMAIN-CONTAINING PROTEIN"/>
    <property type="match status" value="1"/>
</dbReference>
<keyword evidence="1" id="KW-0238">DNA-binding</keyword>
<comment type="caution">
    <text evidence="1">The sequence shown here is derived from an EMBL/GenBank/DDBJ whole genome shotgun (WGS) entry which is preliminary data.</text>
</comment>
<dbReference type="RefSeq" id="WP_085510327.1">
    <property type="nucleotide sequence ID" value="NZ_FXAP01000001.1"/>
</dbReference>
<dbReference type="Pfam" id="PF06224">
    <property type="entry name" value="AlkZ-like"/>
    <property type="match status" value="1"/>
</dbReference>
<reference evidence="1 2" key="1">
    <citation type="submission" date="2018-11" db="EMBL/GenBank/DDBJ databases">
        <title>Sequencing the genomes of 1000 actinobacteria strains.</title>
        <authorList>
            <person name="Klenk H.-P."/>
        </authorList>
    </citation>
    <scope>NUCLEOTIDE SEQUENCE [LARGE SCALE GENOMIC DNA]</scope>
    <source>
        <strain evidence="1 2">DSM 14012</strain>
    </source>
</reference>
<evidence type="ECO:0000313" key="2">
    <source>
        <dbReference type="Proteomes" id="UP000266915"/>
    </source>
</evidence>
<dbReference type="InterPro" id="IPR009351">
    <property type="entry name" value="AlkZ-like"/>
</dbReference>